<dbReference type="SUPFAM" id="SSF46955">
    <property type="entry name" value="Putative DNA-binding domain"/>
    <property type="match status" value="1"/>
</dbReference>
<keyword evidence="4" id="KW-1185">Reference proteome</keyword>
<name>A0A370NU58_9BURK</name>
<feature type="compositionally biased region" description="Polar residues" evidence="1">
    <location>
        <begin position="103"/>
        <end position="113"/>
    </location>
</feature>
<feature type="domain" description="Helix-turn-helix" evidence="2">
    <location>
        <begin position="10"/>
        <end position="57"/>
    </location>
</feature>
<feature type="region of interest" description="Disordered" evidence="1">
    <location>
        <begin position="63"/>
        <end position="113"/>
    </location>
</feature>
<dbReference type="Proteomes" id="UP000255165">
    <property type="component" value="Unassembled WGS sequence"/>
</dbReference>
<accession>A0A370NU58</accession>
<proteinExistence type="predicted"/>
<dbReference type="InterPro" id="IPR009061">
    <property type="entry name" value="DNA-bd_dom_put_sf"/>
</dbReference>
<comment type="caution">
    <text evidence="3">The sequence shown here is derived from an EMBL/GenBank/DDBJ whole genome shotgun (WGS) entry which is preliminary data.</text>
</comment>
<dbReference type="InterPro" id="IPR041657">
    <property type="entry name" value="HTH_17"/>
</dbReference>
<sequence length="113" mass="12210">MSIAPFTPMTKEVVAQVLGVSIRTIENLVNAGKMPAPGRIGGRVLWHPDVFYTWLDQELRAPGESDGFPAPVSSGPQLAAPAARRPPAKQSAVARMQERQAHRLSSVTEEARP</sequence>
<evidence type="ECO:0000313" key="3">
    <source>
        <dbReference type="EMBL" id="RDK09136.1"/>
    </source>
</evidence>
<organism evidence="3 4">
    <name type="scientific">Cupriavidus lacunae</name>
    <dbReference type="NCBI Taxonomy" id="2666307"/>
    <lineage>
        <taxon>Bacteria</taxon>
        <taxon>Pseudomonadati</taxon>
        <taxon>Pseudomonadota</taxon>
        <taxon>Betaproteobacteria</taxon>
        <taxon>Burkholderiales</taxon>
        <taxon>Burkholderiaceae</taxon>
        <taxon>Cupriavidus</taxon>
    </lineage>
</organism>
<evidence type="ECO:0000256" key="1">
    <source>
        <dbReference type="SAM" id="MobiDB-lite"/>
    </source>
</evidence>
<dbReference type="AlphaFoldDB" id="A0A370NU58"/>
<evidence type="ECO:0000259" key="2">
    <source>
        <dbReference type="Pfam" id="PF12728"/>
    </source>
</evidence>
<evidence type="ECO:0000313" key="4">
    <source>
        <dbReference type="Proteomes" id="UP000255165"/>
    </source>
</evidence>
<dbReference type="EMBL" id="QKWJ01000019">
    <property type="protein sequence ID" value="RDK09136.1"/>
    <property type="molecule type" value="Genomic_DNA"/>
</dbReference>
<reference evidence="4" key="1">
    <citation type="submission" date="2018-06" db="EMBL/GenBank/DDBJ databases">
        <authorList>
            <person name="Feng T."/>
            <person name="Jeon C.O."/>
        </authorList>
    </citation>
    <scope>NUCLEOTIDE SEQUENCE [LARGE SCALE GENOMIC DNA]</scope>
    <source>
        <strain evidence="4">S23</strain>
    </source>
</reference>
<gene>
    <name evidence="3" type="ORF">DN412_16985</name>
</gene>
<dbReference type="Pfam" id="PF12728">
    <property type="entry name" value="HTH_17"/>
    <property type="match status" value="1"/>
</dbReference>
<dbReference type="RefSeq" id="WP_115212699.1">
    <property type="nucleotide sequence ID" value="NZ_QKWJ01000019.1"/>
</dbReference>
<protein>
    <recommendedName>
        <fullName evidence="2">Helix-turn-helix domain-containing protein</fullName>
    </recommendedName>
</protein>